<dbReference type="SUPFAM" id="SSF56235">
    <property type="entry name" value="N-terminal nucleophile aminohydrolases (Ntn hydrolases)"/>
    <property type="match status" value="1"/>
</dbReference>
<evidence type="ECO:0000313" key="6">
    <source>
        <dbReference type="Proteomes" id="UP001316184"/>
    </source>
</evidence>
<name>A0ABY5MB07_9ACTN</name>
<dbReference type="InterPro" id="IPR023343">
    <property type="entry name" value="Penicillin_amidase_dom1"/>
</dbReference>
<accession>A0ABY5MB07</accession>
<evidence type="ECO:0000256" key="1">
    <source>
        <dbReference type="ARBA" id="ARBA00006586"/>
    </source>
</evidence>
<dbReference type="InterPro" id="IPR043147">
    <property type="entry name" value="Penicillin_amidase_A-knob"/>
</dbReference>
<dbReference type="Gene3D" id="1.10.439.10">
    <property type="entry name" value="Penicillin Amidohydrolase, domain 1"/>
    <property type="match status" value="1"/>
</dbReference>
<dbReference type="PIRSF" id="PIRSF001227">
    <property type="entry name" value="Pen_acylase"/>
    <property type="match status" value="1"/>
</dbReference>
<keyword evidence="2" id="KW-0378">Hydrolase</keyword>
<feature type="transmembrane region" description="Helical" evidence="4">
    <location>
        <begin position="7"/>
        <end position="25"/>
    </location>
</feature>
<proteinExistence type="inferred from homology"/>
<organism evidence="5 6">
    <name type="scientific">Aeromicrobium wangtongii</name>
    <dbReference type="NCBI Taxonomy" id="2969247"/>
    <lineage>
        <taxon>Bacteria</taxon>
        <taxon>Bacillati</taxon>
        <taxon>Actinomycetota</taxon>
        <taxon>Actinomycetes</taxon>
        <taxon>Propionibacteriales</taxon>
        <taxon>Nocardioidaceae</taxon>
        <taxon>Aeromicrobium</taxon>
    </lineage>
</organism>
<evidence type="ECO:0000256" key="3">
    <source>
        <dbReference type="ARBA" id="ARBA00023145"/>
    </source>
</evidence>
<keyword evidence="4" id="KW-1133">Transmembrane helix</keyword>
<evidence type="ECO:0000256" key="2">
    <source>
        <dbReference type="ARBA" id="ARBA00022801"/>
    </source>
</evidence>
<dbReference type="PANTHER" id="PTHR34218">
    <property type="entry name" value="PEPTIDASE S45 PENICILLIN AMIDASE"/>
    <property type="match status" value="1"/>
</dbReference>
<dbReference type="Gene3D" id="2.30.120.10">
    <property type="match status" value="1"/>
</dbReference>
<dbReference type="Gene3D" id="3.60.20.10">
    <property type="entry name" value="Glutamine Phosphoribosylpyrophosphate, subunit 1, domain 1"/>
    <property type="match status" value="1"/>
</dbReference>
<evidence type="ECO:0000313" key="5">
    <source>
        <dbReference type="EMBL" id="UUP14326.1"/>
    </source>
</evidence>
<dbReference type="EMBL" id="CP102173">
    <property type="protein sequence ID" value="UUP14326.1"/>
    <property type="molecule type" value="Genomic_DNA"/>
</dbReference>
<dbReference type="InterPro" id="IPR029055">
    <property type="entry name" value="Ntn_hydrolases_N"/>
</dbReference>
<sequence length="834" mass="91311">MLRIGRIIAALLGLVLIGIAVFSFITVRRSFPDTTGEVQIAGLGGEVTVKRDGKGIPQIYADTPEDLFLAQGYVHAQDRFYEMDFRRHVTAGRLAELVGDAALETDKFVRTLGWRRVAEKELALLDDDTRRLVNAYARGVNRYIEDRSAAQLSLEYAVLGLTGPSYRPQRWTAVDSLAWIKAMAWDLRSNMNDEISRVLSTADLGVDEVEELYPDYPSAHAPIVTQKGTVEAGRFVQAPDAAGLARSAVASLKAAKSGADALPALLGTGDGIGSNSWVVGGDMTSTGKPILANDPHLAPSMPGIWYQVGLHCRTVDEACPYDVAGFSFSGLPGVVVGHNASIAWGVTTMYADVADLYLEKVTGDSYEYDGQQIPLETRQESFEVAGGQTETITVRSTRHGPILSDLDEDAADVGRSEQKNAEAGSYEVALRWTALDPQPTIKAVFALGRAQDWEQFRAAAKLFTVPSQNLVYADVKGNIGYQSPGTIPVRRTGDGRWPVPGWDSRYEWDGSLPFDSLPTVLNPDEGSIVTANNQVIGDEYPAVLGADTAPGYRSQRIRELLEGRDDLTVDDMSTIQNDTYNANAARLVPALLDVDMGKGYYRQGQATLEKWDLHQDADSPGAAYFNVVWKNLLARTFHDELPKSQWPGGGERWFSVIDSILDRPGNHWWDDTTTPDVRESRDEVLAAAMRDARDELTMIQSRNPRDWRWGTMHTLELVNPTLGDSGVGLVDKLFNRGPIKVGGGSGIVNATGWDATEGYKVTAVPSMRMIVDLDDLDRSRWIQITGASGHAFHDHYNDQTELWADGRTLPWAFRAKAVDAATDDTLTLKPSGSS</sequence>
<dbReference type="InterPro" id="IPR002692">
    <property type="entry name" value="S45"/>
</dbReference>
<dbReference type="InterPro" id="IPR043146">
    <property type="entry name" value="Penicillin_amidase_N_B-knob"/>
</dbReference>
<keyword evidence="4" id="KW-0472">Membrane</keyword>
<dbReference type="InterPro" id="IPR014395">
    <property type="entry name" value="Pen/GL7ACA/AHL_acylase"/>
</dbReference>
<gene>
    <name evidence="5" type="ORF">NQV15_03135</name>
</gene>
<comment type="similarity">
    <text evidence="1">Belongs to the peptidase S45 family.</text>
</comment>
<dbReference type="PANTHER" id="PTHR34218:SF4">
    <property type="entry name" value="ACYL-HOMOSERINE LACTONE ACYLASE QUIP"/>
    <property type="match status" value="1"/>
</dbReference>
<reference evidence="5 6" key="1">
    <citation type="submission" date="2022-08" db="EMBL/GenBank/DDBJ databases">
        <title>novel species in genus Aeromicrobium.</title>
        <authorList>
            <person name="Ye L."/>
        </authorList>
    </citation>
    <scope>NUCLEOTIDE SEQUENCE [LARGE SCALE GENOMIC DNA]</scope>
    <source>
        <strain evidence="6">zg-Y1379</strain>
    </source>
</reference>
<dbReference type="Gene3D" id="1.10.1400.10">
    <property type="match status" value="1"/>
</dbReference>
<keyword evidence="6" id="KW-1185">Reference proteome</keyword>
<protein>
    <submittedName>
        <fullName evidence="5">Penicillin acylase family protein</fullName>
    </submittedName>
</protein>
<keyword evidence="3" id="KW-0865">Zymogen</keyword>
<dbReference type="RefSeq" id="WP_232398151.1">
    <property type="nucleotide sequence ID" value="NZ_CP102173.1"/>
</dbReference>
<dbReference type="Pfam" id="PF01804">
    <property type="entry name" value="Penicil_amidase"/>
    <property type="match status" value="1"/>
</dbReference>
<dbReference type="CDD" id="cd03747">
    <property type="entry name" value="Ntn_PGA_like"/>
    <property type="match status" value="1"/>
</dbReference>
<dbReference type="Proteomes" id="UP001316184">
    <property type="component" value="Chromosome"/>
</dbReference>
<evidence type="ECO:0000256" key="4">
    <source>
        <dbReference type="SAM" id="Phobius"/>
    </source>
</evidence>
<keyword evidence="4" id="KW-0812">Transmembrane</keyword>